<proteinExistence type="predicted"/>
<keyword evidence="3" id="KW-1185">Reference proteome</keyword>
<feature type="region of interest" description="Disordered" evidence="1">
    <location>
        <begin position="27"/>
        <end position="53"/>
    </location>
</feature>
<dbReference type="Proteomes" id="UP000024836">
    <property type="component" value="Unassembled WGS sequence"/>
</dbReference>
<protein>
    <recommendedName>
        <fullName evidence="4">D-galactarate dehydratase</fullName>
    </recommendedName>
</protein>
<organism evidence="2 3">
    <name type="scientific">Actibacterium atlanticum</name>
    <dbReference type="NCBI Taxonomy" id="1461693"/>
    <lineage>
        <taxon>Bacteria</taxon>
        <taxon>Pseudomonadati</taxon>
        <taxon>Pseudomonadota</taxon>
        <taxon>Alphaproteobacteria</taxon>
        <taxon>Rhodobacterales</taxon>
        <taxon>Roseobacteraceae</taxon>
        <taxon>Actibacterium</taxon>
    </lineage>
</organism>
<dbReference type="RefSeq" id="WP_035246618.1">
    <property type="nucleotide sequence ID" value="NZ_AQQY01000001.1"/>
</dbReference>
<dbReference type="eggNOG" id="ENOG5032RT9">
    <property type="taxonomic scope" value="Bacteria"/>
</dbReference>
<dbReference type="STRING" id="1461693.ATO10_00280"/>
<comment type="caution">
    <text evidence="2">The sequence shown here is derived from an EMBL/GenBank/DDBJ whole genome shotgun (WGS) entry which is preliminary data.</text>
</comment>
<sequence length="163" mass="16689">MTLVRVSAVVGLSVMLAGCAELGEMLGVTPPPDQEDVATQPIARPDDTAPVPTANAVSVEEFDTTTPEERAAAAAPAAQTTQELGTIVASLGDPTAPGFWAKTGLVDRVQMGRLVYPETGNSVQVELRPFEGGGAAGQVSLAALRVLGAPLTALPELQVFAEP</sequence>
<dbReference type="PROSITE" id="PS51257">
    <property type="entry name" value="PROKAR_LIPOPROTEIN"/>
    <property type="match status" value="1"/>
</dbReference>
<evidence type="ECO:0000313" key="3">
    <source>
        <dbReference type="Proteomes" id="UP000024836"/>
    </source>
</evidence>
<evidence type="ECO:0000256" key="1">
    <source>
        <dbReference type="SAM" id="MobiDB-lite"/>
    </source>
</evidence>
<evidence type="ECO:0000313" key="2">
    <source>
        <dbReference type="EMBL" id="KCV83151.1"/>
    </source>
</evidence>
<accession>A0A058ZQP0</accession>
<dbReference type="AlphaFoldDB" id="A0A058ZQP0"/>
<dbReference type="PATRIC" id="fig|1461693.3.peg.58"/>
<evidence type="ECO:0008006" key="4">
    <source>
        <dbReference type="Google" id="ProtNLM"/>
    </source>
</evidence>
<dbReference type="EMBL" id="AQQY01000001">
    <property type="protein sequence ID" value="KCV83151.1"/>
    <property type="molecule type" value="Genomic_DNA"/>
</dbReference>
<reference evidence="2 3" key="1">
    <citation type="submission" date="2013-04" db="EMBL/GenBank/DDBJ databases">
        <title>Shimia sp. 22II-S11-Z10 Genome Sequencing.</title>
        <authorList>
            <person name="Lai Q."/>
            <person name="Li G."/>
            <person name="Shao Z."/>
        </authorList>
    </citation>
    <scope>NUCLEOTIDE SEQUENCE [LARGE SCALE GENOMIC DNA]</scope>
    <source>
        <strain evidence="3">22II-S11-Z10</strain>
    </source>
</reference>
<name>A0A058ZQP0_9RHOB</name>
<gene>
    <name evidence="2" type="ORF">ATO10_00280</name>
</gene>